<evidence type="ECO:0000313" key="2">
    <source>
        <dbReference type="Proteomes" id="UP001180020"/>
    </source>
</evidence>
<evidence type="ECO:0000313" key="1">
    <source>
        <dbReference type="EMBL" id="KAK1314713.1"/>
    </source>
</evidence>
<keyword evidence="2" id="KW-1185">Reference proteome</keyword>
<protein>
    <submittedName>
        <fullName evidence="1">Uncharacterized protein</fullName>
    </submittedName>
</protein>
<proteinExistence type="predicted"/>
<sequence length="64" mass="7684">METFVASSRVPKVVRRSKFLVVPYQGCLFLRFWWWQVGKALRKARSLSWFVGFRGKAFRTEEQK</sequence>
<gene>
    <name evidence="1" type="ORF">QJS10_CPA06g01104</name>
</gene>
<name>A0AAV9EM81_ACOCL</name>
<organism evidence="1 2">
    <name type="scientific">Acorus calamus</name>
    <name type="common">Sweet flag</name>
    <dbReference type="NCBI Taxonomy" id="4465"/>
    <lineage>
        <taxon>Eukaryota</taxon>
        <taxon>Viridiplantae</taxon>
        <taxon>Streptophyta</taxon>
        <taxon>Embryophyta</taxon>
        <taxon>Tracheophyta</taxon>
        <taxon>Spermatophyta</taxon>
        <taxon>Magnoliopsida</taxon>
        <taxon>Liliopsida</taxon>
        <taxon>Acoraceae</taxon>
        <taxon>Acorus</taxon>
    </lineage>
</organism>
<dbReference type="EMBL" id="JAUJYO010000006">
    <property type="protein sequence ID" value="KAK1314713.1"/>
    <property type="molecule type" value="Genomic_DNA"/>
</dbReference>
<accession>A0AAV9EM81</accession>
<reference evidence="1" key="1">
    <citation type="journal article" date="2023" name="Nat. Commun.">
        <title>Diploid and tetraploid genomes of Acorus and the evolution of monocots.</title>
        <authorList>
            <person name="Ma L."/>
            <person name="Liu K.W."/>
            <person name="Li Z."/>
            <person name="Hsiao Y.Y."/>
            <person name="Qi Y."/>
            <person name="Fu T."/>
            <person name="Tang G.D."/>
            <person name="Zhang D."/>
            <person name="Sun W.H."/>
            <person name="Liu D.K."/>
            <person name="Li Y."/>
            <person name="Chen G.Z."/>
            <person name="Liu X.D."/>
            <person name="Liao X.Y."/>
            <person name="Jiang Y.T."/>
            <person name="Yu X."/>
            <person name="Hao Y."/>
            <person name="Huang J."/>
            <person name="Zhao X.W."/>
            <person name="Ke S."/>
            <person name="Chen Y.Y."/>
            <person name="Wu W.L."/>
            <person name="Hsu J.L."/>
            <person name="Lin Y.F."/>
            <person name="Huang M.D."/>
            <person name="Li C.Y."/>
            <person name="Huang L."/>
            <person name="Wang Z.W."/>
            <person name="Zhao X."/>
            <person name="Zhong W.Y."/>
            <person name="Peng D.H."/>
            <person name="Ahmad S."/>
            <person name="Lan S."/>
            <person name="Zhang J.S."/>
            <person name="Tsai W.C."/>
            <person name="Van de Peer Y."/>
            <person name="Liu Z.J."/>
        </authorList>
    </citation>
    <scope>NUCLEOTIDE SEQUENCE</scope>
    <source>
        <strain evidence="1">CP</strain>
    </source>
</reference>
<dbReference type="AlphaFoldDB" id="A0AAV9EM81"/>
<dbReference type="Proteomes" id="UP001180020">
    <property type="component" value="Unassembled WGS sequence"/>
</dbReference>
<reference evidence="1" key="2">
    <citation type="submission" date="2023-06" db="EMBL/GenBank/DDBJ databases">
        <authorList>
            <person name="Ma L."/>
            <person name="Liu K.-W."/>
            <person name="Li Z."/>
            <person name="Hsiao Y.-Y."/>
            <person name="Qi Y."/>
            <person name="Fu T."/>
            <person name="Tang G."/>
            <person name="Zhang D."/>
            <person name="Sun W.-H."/>
            <person name="Liu D.-K."/>
            <person name="Li Y."/>
            <person name="Chen G.-Z."/>
            <person name="Liu X.-D."/>
            <person name="Liao X.-Y."/>
            <person name="Jiang Y.-T."/>
            <person name="Yu X."/>
            <person name="Hao Y."/>
            <person name="Huang J."/>
            <person name="Zhao X.-W."/>
            <person name="Ke S."/>
            <person name="Chen Y.-Y."/>
            <person name="Wu W.-L."/>
            <person name="Hsu J.-L."/>
            <person name="Lin Y.-F."/>
            <person name="Huang M.-D."/>
            <person name="Li C.-Y."/>
            <person name="Huang L."/>
            <person name="Wang Z.-W."/>
            <person name="Zhao X."/>
            <person name="Zhong W.-Y."/>
            <person name="Peng D.-H."/>
            <person name="Ahmad S."/>
            <person name="Lan S."/>
            <person name="Zhang J.-S."/>
            <person name="Tsai W.-C."/>
            <person name="Van De Peer Y."/>
            <person name="Liu Z.-J."/>
        </authorList>
    </citation>
    <scope>NUCLEOTIDE SEQUENCE</scope>
    <source>
        <strain evidence="1">CP</strain>
        <tissue evidence="1">Leaves</tissue>
    </source>
</reference>
<comment type="caution">
    <text evidence="1">The sequence shown here is derived from an EMBL/GenBank/DDBJ whole genome shotgun (WGS) entry which is preliminary data.</text>
</comment>